<feature type="active site" description="Proton donor/acceptor" evidence="2">
    <location>
        <position position="61"/>
    </location>
</feature>
<name>C7NRN4_HALUD</name>
<organism evidence="4 5">
    <name type="scientific">Halorhabdus utahensis (strain DSM 12940 / JCM 11049 / AX-2)</name>
    <dbReference type="NCBI Taxonomy" id="519442"/>
    <lineage>
        <taxon>Archaea</taxon>
        <taxon>Methanobacteriati</taxon>
        <taxon>Methanobacteriota</taxon>
        <taxon>Stenosarchaea group</taxon>
        <taxon>Halobacteria</taxon>
        <taxon>Halobacteriales</taxon>
        <taxon>Haloarculaceae</taxon>
        <taxon>Halorhabdus</taxon>
    </lineage>
</organism>
<dbReference type="InterPro" id="IPR036914">
    <property type="entry name" value="MGS-like_dom_sf"/>
</dbReference>
<feature type="domain" description="MGS-like" evidence="3">
    <location>
        <begin position="1"/>
        <end position="123"/>
    </location>
</feature>
<feature type="binding site" evidence="2">
    <location>
        <position position="13"/>
    </location>
    <ligand>
        <name>substrate</name>
    </ligand>
</feature>
<dbReference type="RefSeq" id="WP_015789542.1">
    <property type="nucleotide sequence ID" value="NC_013158.1"/>
</dbReference>
<dbReference type="GO" id="GO:0019242">
    <property type="term" value="P:methylglyoxal biosynthetic process"/>
    <property type="evidence" value="ECO:0007669"/>
    <property type="project" value="UniProtKB-UniRule"/>
</dbReference>
<dbReference type="KEGG" id="hut:Huta_1798"/>
<keyword evidence="5" id="KW-1185">Reference proteome</keyword>
<protein>
    <recommendedName>
        <fullName evidence="2">Methylglyoxal synthase</fullName>
        <shortName evidence="2">MGS</shortName>
        <ecNumber evidence="2">4.2.3.3</ecNumber>
    </recommendedName>
</protein>
<dbReference type="InterPro" id="IPR004363">
    <property type="entry name" value="Methylgl_synth"/>
</dbReference>
<comment type="similarity">
    <text evidence="2">Belongs to the methylglyoxal synthase family.</text>
</comment>
<feature type="binding site" evidence="2">
    <location>
        <begin position="55"/>
        <end position="56"/>
    </location>
    <ligand>
        <name>substrate</name>
    </ligand>
</feature>
<evidence type="ECO:0000313" key="4">
    <source>
        <dbReference type="EMBL" id="ACV11970.1"/>
    </source>
</evidence>
<reference evidence="4 5" key="1">
    <citation type="journal article" date="2009" name="Stand. Genomic Sci.">
        <title>Complete genome sequence of Halorhabdus utahensis type strain (AX-2).</title>
        <authorList>
            <person name="Anderson I."/>
            <person name="Tindall B.J."/>
            <person name="Pomrenke H."/>
            <person name="Goker M."/>
            <person name="Lapidus A."/>
            <person name="Nolan M."/>
            <person name="Copeland A."/>
            <person name="Glavina Del Rio T."/>
            <person name="Chen F."/>
            <person name="Tice H."/>
            <person name="Cheng J.F."/>
            <person name="Lucas S."/>
            <person name="Chertkov O."/>
            <person name="Bruce D."/>
            <person name="Brettin T."/>
            <person name="Detter J.C."/>
            <person name="Han C."/>
            <person name="Goodwin L."/>
            <person name="Land M."/>
            <person name="Hauser L."/>
            <person name="Chang Y.J."/>
            <person name="Jeffries C.D."/>
            <person name="Pitluck S."/>
            <person name="Pati A."/>
            <person name="Mavromatis K."/>
            <person name="Ivanova N."/>
            <person name="Ovchinnikova G."/>
            <person name="Chen A."/>
            <person name="Palaniappan K."/>
            <person name="Chain P."/>
            <person name="Rohde M."/>
            <person name="Bristow J."/>
            <person name="Eisen J.A."/>
            <person name="Markowitz V."/>
            <person name="Hugenholtz P."/>
            <person name="Kyrpides N.C."/>
            <person name="Klenk H.P."/>
        </authorList>
    </citation>
    <scope>NUCLEOTIDE SEQUENCE [LARGE SCALE GENOMIC DNA]</scope>
    <source>
        <strain evidence="5">DSM 12940 / JCM 11049 / AX-2</strain>
    </source>
</reference>
<dbReference type="Pfam" id="PF02142">
    <property type="entry name" value="MGS"/>
    <property type="match status" value="1"/>
</dbReference>
<dbReference type="OrthoDB" id="166237at2157"/>
<dbReference type="PANTHER" id="PTHR30492">
    <property type="entry name" value="METHYLGLYOXAL SYNTHASE"/>
    <property type="match status" value="1"/>
</dbReference>
<comment type="catalytic activity">
    <reaction evidence="2">
        <text>dihydroxyacetone phosphate = methylglyoxal + phosphate</text>
        <dbReference type="Rhea" id="RHEA:17937"/>
        <dbReference type="ChEBI" id="CHEBI:17158"/>
        <dbReference type="ChEBI" id="CHEBI:43474"/>
        <dbReference type="ChEBI" id="CHEBI:57642"/>
        <dbReference type="EC" id="4.2.3.3"/>
    </reaction>
</comment>
<evidence type="ECO:0000256" key="2">
    <source>
        <dbReference type="HAMAP-Rule" id="MF_00549"/>
    </source>
</evidence>
<feature type="binding site" evidence="2">
    <location>
        <position position="88"/>
    </location>
    <ligand>
        <name>substrate</name>
    </ligand>
</feature>
<feature type="binding site" evidence="2">
    <location>
        <position position="9"/>
    </location>
    <ligand>
        <name>substrate</name>
    </ligand>
</feature>
<dbReference type="SMART" id="SM00851">
    <property type="entry name" value="MGS"/>
    <property type="match status" value="1"/>
</dbReference>
<evidence type="ECO:0000256" key="1">
    <source>
        <dbReference type="ARBA" id="ARBA00022975"/>
    </source>
</evidence>
<dbReference type="HOGENOM" id="CLU_120420_1_0_2"/>
<accession>C7NRN4</accession>
<keyword evidence="2 4" id="KW-0456">Lyase</keyword>
<comment type="function">
    <text evidence="2">Catalyzes the formation of methylglyoxal from dihydroxyacetone phosphate.</text>
</comment>
<evidence type="ECO:0000313" key="5">
    <source>
        <dbReference type="Proteomes" id="UP000002071"/>
    </source>
</evidence>
<dbReference type="SUPFAM" id="SSF52335">
    <property type="entry name" value="Methylglyoxal synthase-like"/>
    <property type="match status" value="1"/>
</dbReference>
<dbReference type="STRING" id="519442.Huta_1798"/>
<dbReference type="Proteomes" id="UP000002071">
    <property type="component" value="Chromosome"/>
</dbReference>
<dbReference type="NCBIfam" id="TIGR00160">
    <property type="entry name" value="MGSA"/>
    <property type="match status" value="1"/>
</dbReference>
<dbReference type="HAMAP" id="MF_00549">
    <property type="entry name" value="Methylglyoxal_synth"/>
    <property type="match status" value="1"/>
</dbReference>
<dbReference type="EMBL" id="CP001687">
    <property type="protein sequence ID" value="ACV11970.1"/>
    <property type="molecule type" value="Genomic_DNA"/>
</dbReference>
<dbReference type="PROSITE" id="PS01335">
    <property type="entry name" value="METHYLGLYOXAL_SYNTH"/>
    <property type="match status" value="1"/>
</dbReference>
<dbReference type="InterPro" id="IPR018148">
    <property type="entry name" value="Methylglyoxal_synth_AS"/>
</dbReference>
<dbReference type="Gene3D" id="3.40.50.1380">
    <property type="entry name" value="Methylglyoxal synthase-like domain"/>
    <property type="match status" value="1"/>
</dbReference>
<proteinExistence type="inferred from homology"/>
<dbReference type="NCBIfam" id="NF003559">
    <property type="entry name" value="PRK05234.1"/>
    <property type="match status" value="1"/>
</dbReference>
<dbReference type="GeneID" id="8384086"/>
<dbReference type="CDD" id="cd01422">
    <property type="entry name" value="MGS"/>
    <property type="match status" value="1"/>
</dbReference>
<dbReference type="PANTHER" id="PTHR30492:SF0">
    <property type="entry name" value="METHYLGLYOXAL SYNTHASE"/>
    <property type="match status" value="1"/>
</dbReference>
<gene>
    <name evidence="2" type="primary">mgsA</name>
    <name evidence="4" type="ordered locus">Huta_1798</name>
</gene>
<sequence>MTRIALIAHDDEKPEMIDFVRTHEDILSGFDLVATGTTGKRIMEETGLDVERKQSGPLGGDTQIGAEVADEALDGIVFLRDPLTAQPHEPDITALLRICDVHDTPMATTRTSAEFLIEGLADE</sequence>
<dbReference type="GO" id="GO:0006221">
    <property type="term" value="P:pyrimidine nucleotide biosynthetic process"/>
    <property type="evidence" value="ECO:0007669"/>
    <property type="project" value="UniProtKB-KW"/>
</dbReference>
<dbReference type="GO" id="GO:0005829">
    <property type="term" value="C:cytosol"/>
    <property type="evidence" value="ECO:0007669"/>
    <property type="project" value="TreeGrafter"/>
</dbReference>
<keyword evidence="1" id="KW-0665">Pyrimidine biosynthesis</keyword>
<dbReference type="PROSITE" id="PS51855">
    <property type="entry name" value="MGS"/>
    <property type="match status" value="1"/>
</dbReference>
<dbReference type="PIRSF" id="PIRSF006614">
    <property type="entry name" value="Methylglyox_syn"/>
    <property type="match status" value="1"/>
</dbReference>
<evidence type="ECO:0000259" key="3">
    <source>
        <dbReference type="PROSITE" id="PS51855"/>
    </source>
</evidence>
<dbReference type="eggNOG" id="arCOG06314">
    <property type="taxonomic scope" value="Archaea"/>
</dbReference>
<dbReference type="InterPro" id="IPR011607">
    <property type="entry name" value="MGS-like_dom"/>
</dbReference>
<dbReference type="GO" id="GO:0008929">
    <property type="term" value="F:methylglyoxal synthase activity"/>
    <property type="evidence" value="ECO:0007669"/>
    <property type="project" value="UniProtKB-UniRule"/>
</dbReference>
<dbReference type="EC" id="4.2.3.3" evidence="2"/>
<dbReference type="AlphaFoldDB" id="C7NRN4"/>
<feature type="binding site" evidence="2">
    <location>
        <begin position="35"/>
        <end position="38"/>
    </location>
    <ligand>
        <name>substrate</name>
    </ligand>
</feature>